<protein>
    <submittedName>
        <fullName evidence="1">Uncharacterized protein</fullName>
    </submittedName>
</protein>
<evidence type="ECO:0000313" key="2">
    <source>
        <dbReference type="Proteomes" id="UP001056120"/>
    </source>
</evidence>
<name>A0ACB9HHF6_9ASTR</name>
<keyword evidence="2" id="KW-1185">Reference proteome</keyword>
<dbReference type="Proteomes" id="UP001056120">
    <property type="component" value="Linkage Group LG12"/>
</dbReference>
<evidence type="ECO:0000313" key="1">
    <source>
        <dbReference type="EMBL" id="KAI3794555.1"/>
    </source>
</evidence>
<sequence>MTKTFHHTGTTSSSPSLLCLDDLLLTRVTTRPSLQTAEHRRIPLSNRSRVSLSLHQGAQTWNCTKMILQTLMTGKSSWRKQRGLN</sequence>
<gene>
    <name evidence="1" type="ORF">L1987_37187</name>
</gene>
<reference evidence="2" key="1">
    <citation type="journal article" date="2022" name="Mol. Ecol. Resour.">
        <title>The genomes of chicory, endive, great burdock and yacon provide insights into Asteraceae palaeo-polyploidization history and plant inulin production.</title>
        <authorList>
            <person name="Fan W."/>
            <person name="Wang S."/>
            <person name="Wang H."/>
            <person name="Wang A."/>
            <person name="Jiang F."/>
            <person name="Liu H."/>
            <person name="Zhao H."/>
            <person name="Xu D."/>
            <person name="Zhang Y."/>
        </authorList>
    </citation>
    <scope>NUCLEOTIDE SEQUENCE [LARGE SCALE GENOMIC DNA]</scope>
    <source>
        <strain evidence="2">cv. Yunnan</strain>
    </source>
</reference>
<proteinExistence type="predicted"/>
<comment type="caution">
    <text evidence="1">The sequence shown here is derived from an EMBL/GenBank/DDBJ whole genome shotgun (WGS) entry which is preliminary data.</text>
</comment>
<reference evidence="1 2" key="2">
    <citation type="journal article" date="2022" name="Mol. Ecol. Resour.">
        <title>The genomes of chicory, endive, great burdock and yacon provide insights into Asteraceae paleo-polyploidization history and plant inulin production.</title>
        <authorList>
            <person name="Fan W."/>
            <person name="Wang S."/>
            <person name="Wang H."/>
            <person name="Wang A."/>
            <person name="Jiang F."/>
            <person name="Liu H."/>
            <person name="Zhao H."/>
            <person name="Xu D."/>
            <person name="Zhang Y."/>
        </authorList>
    </citation>
    <scope>NUCLEOTIDE SEQUENCE [LARGE SCALE GENOMIC DNA]</scope>
    <source>
        <strain evidence="2">cv. Yunnan</strain>
        <tissue evidence="1">Leaves</tissue>
    </source>
</reference>
<dbReference type="EMBL" id="CM042029">
    <property type="protein sequence ID" value="KAI3794555.1"/>
    <property type="molecule type" value="Genomic_DNA"/>
</dbReference>
<organism evidence="1 2">
    <name type="scientific">Smallanthus sonchifolius</name>
    <dbReference type="NCBI Taxonomy" id="185202"/>
    <lineage>
        <taxon>Eukaryota</taxon>
        <taxon>Viridiplantae</taxon>
        <taxon>Streptophyta</taxon>
        <taxon>Embryophyta</taxon>
        <taxon>Tracheophyta</taxon>
        <taxon>Spermatophyta</taxon>
        <taxon>Magnoliopsida</taxon>
        <taxon>eudicotyledons</taxon>
        <taxon>Gunneridae</taxon>
        <taxon>Pentapetalae</taxon>
        <taxon>asterids</taxon>
        <taxon>campanulids</taxon>
        <taxon>Asterales</taxon>
        <taxon>Asteraceae</taxon>
        <taxon>Asteroideae</taxon>
        <taxon>Heliantheae alliance</taxon>
        <taxon>Millerieae</taxon>
        <taxon>Smallanthus</taxon>
    </lineage>
</organism>
<accession>A0ACB9HHF6</accession>